<evidence type="ECO:0000256" key="2">
    <source>
        <dbReference type="ARBA" id="ARBA00022723"/>
    </source>
</evidence>
<reference evidence="11" key="3">
    <citation type="submission" date="2025-09" db="UniProtKB">
        <authorList>
            <consortium name="Ensembl"/>
        </authorList>
    </citation>
    <scope>IDENTIFICATION</scope>
</reference>
<dbReference type="InterPro" id="IPR003879">
    <property type="entry name" value="Butyrophylin_SPRY"/>
</dbReference>
<dbReference type="Gene3D" id="2.60.120.920">
    <property type="match status" value="1"/>
</dbReference>
<dbReference type="Pfam" id="PF00643">
    <property type="entry name" value="zf-B_box"/>
    <property type="match status" value="1"/>
</dbReference>
<dbReference type="InterPro" id="IPR006574">
    <property type="entry name" value="PRY"/>
</dbReference>
<sequence>MAAAKPFLSTDLYSCSVCLEVLKEPVTIPCGHSYCLQCINKHWDRSGLMGSYNCPQCRMDFHPRPQLHQNTTLTNLIQDLKKEGVIRDPPQKNAGPGNLSCDVCPGKKWKASKTCMASFCKTQLKLRLESQAFGRHKLDEPTRYLEEKLCSKHQRVLEMFCRTDESLICSVCAITEHKSHDIRTISISDLALCIYLKFLVILSLLSVNMAVSSCVVFFHGPSKMSATFVYSEVCKKKEQEHEETINALLQSIERLTSEVSEVIRDHERREVRKAEELINILGKDIEVLQSREAKMAEFSKIDDHIHFLKVRGPVQRTPVDSCPLTLDPNTAHRRLHLSEGIKQVTCMGADGPYPDHPDRFDSWPQVLCSEALSGPPRHYWEVEWSGQGVDVGVTYKRIRRQGAGNDCLLGFNDNSWSLICCDSNFSVWHNVRKTEISAPFSHRIGVFLDYAGGSLSFYSISDTMTLLHKFNASFTEPLYAGLGFEKTPA</sequence>
<reference evidence="11" key="1">
    <citation type="submission" date="2021-06" db="EMBL/GenBank/DDBJ databases">
        <authorList>
            <consortium name="Wellcome Sanger Institute Data Sharing"/>
        </authorList>
    </citation>
    <scope>NUCLEOTIDE SEQUENCE [LARGE SCALE GENOMIC DNA]</scope>
</reference>
<dbReference type="PROSITE" id="PS50188">
    <property type="entry name" value="B302_SPRY"/>
    <property type="match status" value="1"/>
</dbReference>
<evidence type="ECO:0008006" key="13">
    <source>
        <dbReference type="Google" id="ProtNLM"/>
    </source>
</evidence>
<keyword evidence="2" id="KW-0479">Metal-binding</keyword>
<keyword evidence="1" id="KW-0399">Innate immunity</keyword>
<dbReference type="InterPro" id="IPR058030">
    <property type="entry name" value="TRIM8/14/16/25/29/45/65_CC"/>
</dbReference>
<dbReference type="SMART" id="SM00336">
    <property type="entry name" value="BBOX"/>
    <property type="match status" value="1"/>
</dbReference>
<dbReference type="GO" id="GO:0008270">
    <property type="term" value="F:zinc ion binding"/>
    <property type="evidence" value="ECO:0007669"/>
    <property type="project" value="UniProtKB-KW"/>
</dbReference>
<dbReference type="InterPro" id="IPR013083">
    <property type="entry name" value="Znf_RING/FYVE/PHD"/>
</dbReference>
<evidence type="ECO:0000256" key="5">
    <source>
        <dbReference type="ARBA" id="ARBA00022859"/>
    </source>
</evidence>
<protein>
    <recommendedName>
        <fullName evidence="13">Tripartite motif-containing protein 16-like</fullName>
    </recommendedName>
</protein>
<feature type="domain" description="B30.2/SPRY" evidence="10">
    <location>
        <begin position="303"/>
        <end position="489"/>
    </location>
</feature>
<keyword evidence="12" id="KW-1185">Reference proteome</keyword>
<dbReference type="Pfam" id="PF00622">
    <property type="entry name" value="SPRY"/>
    <property type="match status" value="1"/>
</dbReference>
<keyword evidence="7" id="KW-0175">Coiled coil</keyword>
<dbReference type="SMART" id="SM00184">
    <property type="entry name" value="RING"/>
    <property type="match status" value="1"/>
</dbReference>
<keyword evidence="5" id="KW-0391">Immunity</keyword>
<dbReference type="InterPro" id="IPR013320">
    <property type="entry name" value="ConA-like_dom_sf"/>
</dbReference>
<dbReference type="SUPFAM" id="SSF57850">
    <property type="entry name" value="RING/U-box"/>
    <property type="match status" value="1"/>
</dbReference>
<dbReference type="AlphaFoldDB" id="A0A8C4TQR3"/>
<dbReference type="SMART" id="SM00449">
    <property type="entry name" value="SPRY"/>
    <property type="match status" value="1"/>
</dbReference>
<reference evidence="11" key="2">
    <citation type="submission" date="2025-08" db="UniProtKB">
        <authorList>
            <consortium name="Ensembl"/>
        </authorList>
    </citation>
    <scope>IDENTIFICATION</scope>
</reference>
<feature type="domain" description="RING-type" evidence="8">
    <location>
        <begin position="15"/>
        <end position="58"/>
    </location>
</feature>
<evidence type="ECO:0000259" key="10">
    <source>
        <dbReference type="PROSITE" id="PS50188"/>
    </source>
</evidence>
<evidence type="ECO:0000313" key="12">
    <source>
        <dbReference type="Proteomes" id="UP000694620"/>
    </source>
</evidence>
<dbReference type="PRINTS" id="PR01407">
    <property type="entry name" value="BUTYPHLNCDUF"/>
</dbReference>
<evidence type="ECO:0000259" key="8">
    <source>
        <dbReference type="PROSITE" id="PS50089"/>
    </source>
</evidence>
<dbReference type="Gene3D" id="3.30.40.10">
    <property type="entry name" value="Zinc/RING finger domain, C3HC4 (zinc finger)"/>
    <property type="match status" value="1"/>
</dbReference>
<evidence type="ECO:0000259" key="9">
    <source>
        <dbReference type="PROSITE" id="PS50119"/>
    </source>
</evidence>
<dbReference type="Ensembl" id="ENSECRT00000033588.1">
    <property type="protein sequence ID" value="ENSECRP00000032865.1"/>
    <property type="gene ID" value="ENSECRG00000022265.1"/>
</dbReference>
<dbReference type="PANTHER" id="PTHR25465:SF5">
    <property type="entry name" value="E3 UBIQUITIN_ISG15 LIGASE TRIM25-RELATED"/>
    <property type="match status" value="1"/>
</dbReference>
<dbReference type="InterPro" id="IPR001870">
    <property type="entry name" value="B30.2/SPRY"/>
</dbReference>
<dbReference type="Pfam" id="PF13765">
    <property type="entry name" value="PRY"/>
    <property type="match status" value="1"/>
</dbReference>
<dbReference type="InterPro" id="IPR043136">
    <property type="entry name" value="B30.2/SPRY_sf"/>
</dbReference>
<evidence type="ECO:0000256" key="3">
    <source>
        <dbReference type="ARBA" id="ARBA00022771"/>
    </source>
</evidence>
<evidence type="ECO:0000256" key="7">
    <source>
        <dbReference type="SAM" id="Coils"/>
    </source>
</evidence>
<dbReference type="InterPro" id="IPR017907">
    <property type="entry name" value="Znf_RING_CS"/>
</dbReference>
<dbReference type="PROSITE" id="PS50119">
    <property type="entry name" value="ZF_BBOX"/>
    <property type="match status" value="1"/>
</dbReference>
<dbReference type="Gene3D" id="3.30.160.60">
    <property type="entry name" value="Classic Zinc Finger"/>
    <property type="match status" value="1"/>
</dbReference>
<dbReference type="Pfam" id="PF25600">
    <property type="entry name" value="TRIM_CC"/>
    <property type="match status" value="1"/>
</dbReference>
<feature type="coiled-coil region" evidence="7">
    <location>
        <begin position="238"/>
        <end position="291"/>
    </location>
</feature>
<dbReference type="GO" id="GO:0045087">
    <property type="term" value="P:innate immune response"/>
    <property type="evidence" value="ECO:0007669"/>
    <property type="project" value="UniProtKB-KW"/>
</dbReference>
<evidence type="ECO:0000256" key="6">
    <source>
        <dbReference type="PROSITE-ProRule" id="PRU00024"/>
    </source>
</evidence>
<dbReference type="SUPFAM" id="SSF57845">
    <property type="entry name" value="B-box zinc-binding domain"/>
    <property type="match status" value="1"/>
</dbReference>
<evidence type="ECO:0000313" key="11">
    <source>
        <dbReference type="Ensembl" id="ENSECRP00000032865.1"/>
    </source>
</evidence>
<accession>A0A8C4TQR3</accession>
<evidence type="ECO:0000256" key="4">
    <source>
        <dbReference type="ARBA" id="ARBA00022833"/>
    </source>
</evidence>
<dbReference type="Proteomes" id="UP000694620">
    <property type="component" value="Chromosome 12"/>
</dbReference>
<dbReference type="PANTHER" id="PTHR25465">
    <property type="entry name" value="B-BOX DOMAIN CONTAINING"/>
    <property type="match status" value="1"/>
</dbReference>
<keyword evidence="4" id="KW-0862">Zinc</keyword>
<dbReference type="SMART" id="SM00589">
    <property type="entry name" value="PRY"/>
    <property type="match status" value="1"/>
</dbReference>
<dbReference type="Pfam" id="PF15227">
    <property type="entry name" value="zf-C3HC4_4"/>
    <property type="match status" value="1"/>
</dbReference>
<dbReference type="InterPro" id="IPR051051">
    <property type="entry name" value="E3_ubiq-ligase_TRIM/RNF"/>
</dbReference>
<dbReference type="PROSITE" id="PS50089">
    <property type="entry name" value="ZF_RING_2"/>
    <property type="match status" value="1"/>
</dbReference>
<feature type="domain" description="B box-type" evidence="9">
    <location>
        <begin position="145"/>
        <end position="185"/>
    </location>
</feature>
<dbReference type="CDD" id="cd16040">
    <property type="entry name" value="SPRY_PRY_SNTX"/>
    <property type="match status" value="1"/>
</dbReference>
<keyword evidence="3 6" id="KW-0863">Zinc-finger</keyword>
<evidence type="ECO:0000256" key="1">
    <source>
        <dbReference type="ARBA" id="ARBA00022588"/>
    </source>
</evidence>
<dbReference type="PROSITE" id="PS00518">
    <property type="entry name" value="ZF_RING_1"/>
    <property type="match status" value="1"/>
</dbReference>
<dbReference type="InterPro" id="IPR001841">
    <property type="entry name" value="Znf_RING"/>
</dbReference>
<dbReference type="InterPro" id="IPR003877">
    <property type="entry name" value="SPRY_dom"/>
</dbReference>
<dbReference type="SUPFAM" id="SSF49899">
    <property type="entry name" value="Concanavalin A-like lectins/glucanases"/>
    <property type="match status" value="1"/>
</dbReference>
<dbReference type="GO" id="GO:0005737">
    <property type="term" value="C:cytoplasm"/>
    <property type="evidence" value="ECO:0007669"/>
    <property type="project" value="UniProtKB-ARBA"/>
</dbReference>
<dbReference type="CDD" id="cd19769">
    <property type="entry name" value="Bbox2_TRIM16-like"/>
    <property type="match status" value="1"/>
</dbReference>
<organism evidence="11 12">
    <name type="scientific">Erpetoichthys calabaricus</name>
    <name type="common">Rope fish</name>
    <name type="synonym">Calamoichthys calabaricus</name>
    <dbReference type="NCBI Taxonomy" id="27687"/>
    <lineage>
        <taxon>Eukaryota</taxon>
        <taxon>Metazoa</taxon>
        <taxon>Chordata</taxon>
        <taxon>Craniata</taxon>
        <taxon>Vertebrata</taxon>
        <taxon>Euteleostomi</taxon>
        <taxon>Actinopterygii</taxon>
        <taxon>Polypteriformes</taxon>
        <taxon>Polypteridae</taxon>
        <taxon>Erpetoichthys</taxon>
    </lineage>
</organism>
<proteinExistence type="predicted"/>
<dbReference type="GeneTree" id="ENSGT01150000286950"/>
<name>A0A8C4TQR3_ERPCA</name>
<dbReference type="InterPro" id="IPR000315">
    <property type="entry name" value="Znf_B-box"/>
</dbReference>